<reference evidence="1" key="1">
    <citation type="submission" date="2019-08" db="EMBL/GenBank/DDBJ databases">
        <authorList>
            <person name="Kucharzyk K."/>
            <person name="Murdoch R.W."/>
            <person name="Higgins S."/>
            <person name="Loffler F."/>
        </authorList>
    </citation>
    <scope>NUCLEOTIDE SEQUENCE</scope>
</reference>
<protein>
    <submittedName>
        <fullName evidence="1">Uncharacterized protein</fullName>
    </submittedName>
</protein>
<accession>A0A645IHL5</accession>
<sequence length="167" mass="17924">MLLDLVGEEVEQVAGDFAGVVVQRLERGVPVLGVGLDDRDDLLRVDPEVPLADPVTGVGQRHRQPVRRQRGAVVDVVHALEVAALPRVHLEDDLLGLLLAVELHFLVSAVKLGLEGTLVRQHPLQIGLDRPVFLGLKGPDLLLPLHHQTGGHRLDPAGGQAAADFPP</sequence>
<proteinExistence type="predicted"/>
<dbReference type="EMBL" id="VSSQ01115245">
    <property type="protein sequence ID" value="MPN50775.1"/>
    <property type="molecule type" value="Genomic_DNA"/>
</dbReference>
<comment type="caution">
    <text evidence="1">The sequence shown here is derived from an EMBL/GenBank/DDBJ whole genome shotgun (WGS) entry which is preliminary data.</text>
</comment>
<organism evidence="1">
    <name type="scientific">bioreactor metagenome</name>
    <dbReference type="NCBI Taxonomy" id="1076179"/>
    <lineage>
        <taxon>unclassified sequences</taxon>
        <taxon>metagenomes</taxon>
        <taxon>ecological metagenomes</taxon>
    </lineage>
</organism>
<evidence type="ECO:0000313" key="1">
    <source>
        <dbReference type="EMBL" id="MPN50775.1"/>
    </source>
</evidence>
<name>A0A645IHL5_9ZZZZ</name>
<gene>
    <name evidence="1" type="ORF">SDC9_198408</name>
</gene>
<dbReference type="AlphaFoldDB" id="A0A645IHL5"/>